<dbReference type="AlphaFoldDB" id="A0A915A8D0"/>
<evidence type="ECO:0000313" key="1">
    <source>
        <dbReference type="Proteomes" id="UP000887569"/>
    </source>
</evidence>
<sequence>MWLTLLKLDNVDYLSGGENNEELYDYRFILRLLISLSEPGAEVGAFDSYQLSPKRNQISHIRDRDT</sequence>
<accession>A0A915A8D0</accession>
<evidence type="ECO:0000313" key="2">
    <source>
        <dbReference type="WBParaSite" id="PgE572_g001_t01"/>
    </source>
</evidence>
<proteinExistence type="predicted"/>
<name>A0A915A8D0_PARUN</name>
<reference evidence="2" key="1">
    <citation type="submission" date="2022-11" db="UniProtKB">
        <authorList>
            <consortium name="WormBaseParasite"/>
        </authorList>
    </citation>
    <scope>IDENTIFICATION</scope>
</reference>
<dbReference type="Proteomes" id="UP000887569">
    <property type="component" value="Unplaced"/>
</dbReference>
<keyword evidence="1" id="KW-1185">Reference proteome</keyword>
<organism evidence="1 2">
    <name type="scientific">Parascaris univalens</name>
    <name type="common">Nematode worm</name>
    <dbReference type="NCBI Taxonomy" id="6257"/>
    <lineage>
        <taxon>Eukaryota</taxon>
        <taxon>Metazoa</taxon>
        <taxon>Ecdysozoa</taxon>
        <taxon>Nematoda</taxon>
        <taxon>Chromadorea</taxon>
        <taxon>Rhabditida</taxon>
        <taxon>Spirurina</taxon>
        <taxon>Ascaridomorpha</taxon>
        <taxon>Ascaridoidea</taxon>
        <taxon>Ascarididae</taxon>
        <taxon>Parascaris</taxon>
    </lineage>
</organism>
<dbReference type="WBParaSite" id="PgE572_g001_t01">
    <property type="protein sequence ID" value="PgE572_g001_t01"/>
    <property type="gene ID" value="PgE572_g001"/>
</dbReference>
<protein>
    <submittedName>
        <fullName evidence="2">Uncharacterized protein</fullName>
    </submittedName>
</protein>